<evidence type="ECO:0000256" key="1">
    <source>
        <dbReference type="SAM" id="Phobius"/>
    </source>
</evidence>
<name>A1AVX2_RUTMC</name>
<dbReference type="AlphaFoldDB" id="A1AVX2"/>
<accession>A1AVX2</accession>
<proteinExistence type="predicted"/>
<evidence type="ECO:0000313" key="3">
    <source>
        <dbReference type="Proteomes" id="UP000002587"/>
    </source>
</evidence>
<keyword evidence="1" id="KW-1133">Transmembrane helix</keyword>
<dbReference type="KEGG" id="rma:Rmag_0299"/>
<evidence type="ECO:0000313" key="2">
    <source>
        <dbReference type="EMBL" id="ABL02079.1"/>
    </source>
</evidence>
<feature type="transmembrane region" description="Helical" evidence="1">
    <location>
        <begin position="65"/>
        <end position="86"/>
    </location>
</feature>
<keyword evidence="3" id="KW-1185">Reference proteome</keyword>
<dbReference type="EMBL" id="CP000488">
    <property type="protein sequence ID" value="ABL02079.1"/>
    <property type="molecule type" value="Genomic_DNA"/>
</dbReference>
<organism evidence="2 3">
    <name type="scientific">Ruthia magnifica subsp. Calyptogena magnifica</name>
    <dbReference type="NCBI Taxonomy" id="413404"/>
    <lineage>
        <taxon>Bacteria</taxon>
        <taxon>Pseudomonadati</taxon>
        <taxon>Pseudomonadota</taxon>
        <taxon>Gammaproteobacteria</taxon>
        <taxon>Candidatus Pseudothioglobaceae</taxon>
        <taxon>Candidatus Ruthturnera</taxon>
    </lineage>
</organism>
<keyword evidence="1" id="KW-0472">Membrane</keyword>
<sequence>MPYCLNKFYQFAVGGVLVLLLFPWGSTLKLCTLLNISDVADIFAYKAITLNIKTTMVIIKNGLALFIWLCYVLIIAKTFTFLNLVYKKNFI</sequence>
<dbReference type="HOGENOM" id="CLU_2425123_0_0_6"/>
<dbReference type="Proteomes" id="UP000002587">
    <property type="component" value="Chromosome"/>
</dbReference>
<keyword evidence="1" id="KW-0812">Transmembrane</keyword>
<protein>
    <submittedName>
        <fullName evidence="2">Uncharacterized protein</fullName>
    </submittedName>
</protein>
<reference evidence="2 3" key="1">
    <citation type="journal article" date="2007" name="Science">
        <title>The Calyptogena magnifica chemoautotrophic symbiont genome.</title>
        <authorList>
            <person name="Newton I.L.G."/>
            <person name="Woyke T."/>
            <person name="Auchtung T.A."/>
            <person name="Dilly G.F."/>
            <person name="Dutton R.J."/>
            <person name="Fisher M.C."/>
            <person name="Fontanez K.M."/>
            <person name="Lau E."/>
            <person name="Stewart F.J."/>
            <person name="Richardson P.M."/>
            <person name="Barry K.W."/>
            <person name="Saunders E."/>
            <person name="Detter J.C."/>
            <person name="Wu D."/>
            <person name="Eisen J.A."/>
            <person name="Cavanaugh C.M."/>
        </authorList>
    </citation>
    <scope>NUCLEOTIDE SEQUENCE [LARGE SCALE GENOMIC DNA]</scope>
    <source>
        <strain evidence="2 3">Cm</strain>
    </source>
</reference>
<gene>
    <name evidence="2" type="ordered locus">Rmag_0299</name>
</gene>